<dbReference type="AlphaFoldDB" id="A0A9D1X3Q4"/>
<comment type="similarity">
    <text evidence="2">Belongs to the binding-protein-dependent transport system permease family. FecCD subfamily.</text>
</comment>
<feature type="transmembrane region" description="Helical" evidence="8">
    <location>
        <begin position="113"/>
        <end position="132"/>
    </location>
</feature>
<evidence type="ECO:0000256" key="1">
    <source>
        <dbReference type="ARBA" id="ARBA00004651"/>
    </source>
</evidence>
<evidence type="ECO:0000313" key="10">
    <source>
        <dbReference type="Proteomes" id="UP000886805"/>
    </source>
</evidence>
<dbReference type="InterPro" id="IPR000522">
    <property type="entry name" value="ABC_transptr_permease_BtuC"/>
</dbReference>
<dbReference type="SUPFAM" id="SSF81345">
    <property type="entry name" value="ABC transporter involved in vitamin B12 uptake, BtuC"/>
    <property type="match status" value="1"/>
</dbReference>
<dbReference type="CDD" id="cd06550">
    <property type="entry name" value="TM_ABC_iron-siderophores_like"/>
    <property type="match status" value="1"/>
</dbReference>
<keyword evidence="3" id="KW-0813">Transport</keyword>
<feature type="transmembrane region" description="Helical" evidence="8">
    <location>
        <begin position="297"/>
        <end position="319"/>
    </location>
</feature>
<reference evidence="9" key="2">
    <citation type="submission" date="2021-04" db="EMBL/GenBank/DDBJ databases">
        <authorList>
            <person name="Gilroy R."/>
        </authorList>
    </citation>
    <scope>NUCLEOTIDE SEQUENCE</scope>
    <source>
        <strain evidence="9">ChiSxjej3B15-1167</strain>
    </source>
</reference>
<evidence type="ECO:0000313" key="9">
    <source>
        <dbReference type="EMBL" id="HIX72227.1"/>
    </source>
</evidence>
<sequence length="354" mass="37396">MNSDRSLLDKDWRSGEYHKNQVKSIWVLIILGVILAAAVLLSLWAGSYETPVTELLRGIVDKAGDPKINVVVRNVRLPRICTAVIAGAGLGVVGCVLQVILDNPLASASTLGVSQGASFGAAFAIIGLHAGTQSGGSVWISLAAFAGSMGVAVVILGLSGLSQISPESIVLAGVAISSMFTGATTLLQYFADEVELTTLTFWTFGDLGSAGWEQIRFMFLVVLIVSIYFIMHRWDFNALLAGAETAQSLGIHVRRLILINMVLCCFTASTIVSHVGLINFIGLVAPHIVRKLVGNNHVYLIPGTILAGASLLLLGDLLARTIISPVVLPIGAITSFLGGPLFLYLLFKRGKGAC</sequence>
<feature type="transmembrane region" description="Helical" evidence="8">
    <location>
        <begin position="77"/>
        <end position="101"/>
    </location>
</feature>
<name>A0A9D1X3Q4_9FIRM</name>
<evidence type="ECO:0000256" key="3">
    <source>
        <dbReference type="ARBA" id="ARBA00022448"/>
    </source>
</evidence>
<dbReference type="GO" id="GO:0005886">
    <property type="term" value="C:plasma membrane"/>
    <property type="evidence" value="ECO:0007669"/>
    <property type="project" value="UniProtKB-SubCell"/>
</dbReference>
<comment type="caution">
    <text evidence="9">The sequence shown here is derived from an EMBL/GenBank/DDBJ whole genome shotgun (WGS) entry which is preliminary data.</text>
</comment>
<evidence type="ECO:0000256" key="2">
    <source>
        <dbReference type="ARBA" id="ARBA00007935"/>
    </source>
</evidence>
<feature type="transmembrane region" description="Helical" evidence="8">
    <location>
        <begin position="257"/>
        <end position="285"/>
    </location>
</feature>
<feature type="transmembrane region" description="Helical" evidence="8">
    <location>
        <begin position="138"/>
        <end position="158"/>
    </location>
</feature>
<evidence type="ECO:0000256" key="4">
    <source>
        <dbReference type="ARBA" id="ARBA00022475"/>
    </source>
</evidence>
<dbReference type="FunFam" id="1.10.3470.10:FF:000001">
    <property type="entry name" value="Vitamin B12 ABC transporter permease BtuC"/>
    <property type="match status" value="1"/>
</dbReference>
<comment type="subcellular location">
    <subcellularLocation>
        <location evidence="1">Cell membrane</location>
        <topology evidence="1">Multi-pass membrane protein</topology>
    </subcellularLocation>
</comment>
<keyword evidence="4" id="KW-1003">Cell membrane</keyword>
<proteinExistence type="inferred from homology"/>
<feature type="transmembrane region" description="Helical" evidence="8">
    <location>
        <begin position="326"/>
        <end position="347"/>
    </location>
</feature>
<feature type="transmembrane region" description="Helical" evidence="8">
    <location>
        <begin position="170"/>
        <end position="191"/>
    </location>
</feature>
<dbReference type="PANTHER" id="PTHR30472">
    <property type="entry name" value="FERRIC ENTEROBACTIN TRANSPORT SYSTEM PERMEASE PROTEIN"/>
    <property type="match status" value="1"/>
</dbReference>
<dbReference type="GO" id="GO:0033214">
    <property type="term" value="P:siderophore-iron import into cell"/>
    <property type="evidence" value="ECO:0007669"/>
    <property type="project" value="TreeGrafter"/>
</dbReference>
<dbReference type="InterPro" id="IPR037294">
    <property type="entry name" value="ABC_BtuC-like"/>
</dbReference>
<keyword evidence="5 8" id="KW-0812">Transmembrane</keyword>
<dbReference type="Proteomes" id="UP000886805">
    <property type="component" value="Unassembled WGS sequence"/>
</dbReference>
<evidence type="ECO:0000256" key="8">
    <source>
        <dbReference type="SAM" id="Phobius"/>
    </source>
</evidence>
<keyword evidence="6 8" id="KW-1133">Transmembrane helix</keyword>
<keyword evidence="7 8" id="KW-0472">Membrane</keyword>
<organism evidence="9 10">
    <name type="scientific">Candidatus Anaerobutyricum stercoripullorum</name>
    <dbReference type="NCBI Taxonomy" id="2838456"/>
    <lineage>
        <taxon>Bacteria</taxon>
        <taxon>Bacillati</taxon>
        <taxon>Bacillota</taxon>
        <taxon>Clostridia</taxon>
        <taxon>Lachnospirales</taxon>
        <taxon>Lachnospiraceae</taxon>
        <taxon>Anaerobutyricum</taxon>
    </lineage>
</organism>
<protein>
    <submittedName>
        <fullName evidence="9">Iron ABC transporter permease</fullName>
    </submittedName>
</protein>
<accession>A0A9D1X3Q4</accession>
<evidence type="ECO:0000256" key="5">
    <source>
        <dbReference type="ARBA" id="ARBA00022692"/>
    </source>
</evidence>
<dbReference type="EMBL" id="DXEQ01000121">
    <property type="protein sequence ID" value="HIX72227.1"/>
    <property type="molecule type" value="Genomic_DNA"/>
</dbReference>
<feature type="transmembrane region" description="Helical" evidence="8">
    <location>
        <begin position="25"/>
        <end position="45"/>
    </location>
</feature>
<dbReference type="Pfam" id="PF01032">
    <property type="entry name" value="FecCD"/>
    <property type="match status" value="1"/>
</dbReference>
<evidence type="ECO:0000256" key="6">
    <source>
        <dbReference type="ARBA" id="ARBA00022989"/>
    </source>
</evidence>
<reference evidence="9" key="1">
    <citation type="journal article" date="2021" name="PeerJ">
        <title>Extensive microbial diversity within the chicken gut microbiome revealed by metagenomics and culture.</title>
        <authorList>
            <person name="Gilroy R."/>
            <person name="Ravi A."/>
            <person name="Getino M."/>
            <person name="Pursley I."/>
            <person name="Horton D.L."/>
            <person name="Alikhan N.F."/>
            <person name="Baker D."/>
            <person name="Gharbi K."/>
            <person name="Hall N."/>
            <person name="Watson M."/>
            <person name="Adriaenssens E.M."/>
            <person name="Foster-Nyarko E."/>
            <person name="Jarju S."/>
            <person name="Secka A."/>
            <person name="Antonio M."/>
            <person name="Oren A."/>
            <person name="Chaudhuri R.R."/>
            <person name="La Ragione R."/>
            <person name="Hildebrand F."/>
            <person name="Pallen M.J."/>
        </authorList>
    </citation>
    <scope>NUCLEOTIDE SEQUENCE</scope>
    <source>
        <strain evidence="9">ChiSxjej3B15-1167</strain>
    </source>
</reference>
<feature type="transmembrane region" description="Helical" evidence="8">
    <location>
        <begin position="211"/>
        <end position="231"/>
    </location>
</feature>
<evidence type="ECO:0000256" key="7">
    <source>
        <dbReference type="ARBA" id="ARBA00023136"/>
    </source>
</evidence>
<dbReference type="GO" id="GO:0022857">
    <property type="term" value="F:transmembrane transporter activity"/>
    <property type="evidence" value="ECO:0007669"/>
    <property type="project" value="InterPro"/>
</dbReference>
<gene>
    <name evidence="9" type="ORF">H9849_04325</name>
</gene>
<dbReference type="PANTHER" id="PTHR30472:SF25">
    <property type="entry name" value="ABC TRANSPORTER PERMEASE PROTEIN MJ0876-RELATED"/>
    <property type="match status" value="1"/>
</dbReference>
<dbReference type="Gene3D" id="1.10.3470.10">
    <property type="entry name" value="ABC transporter involved in vitamin B12 uptake, BtuC"/>
    <property type="match status" value="1"/>
</dbReference>